<name>A0ACB6Q8E2_9PLEO</name>
<sequence>MIFVWFPRLAVAETASFQLPGNTDTALALARKSPWKLPSRAMLPKASLTRRQVCVMPAHRSQRDGSALQEGHDSATHPSHTGTFPNSSGHWLLRGYIESEHCGYSGPSNQVSAGAKQNEHGLQKSEVTGAMFHCFMWAHAFGIRALVFFLALASFAFVPRLIGGWVWLGYHGQLEQLGCSEGSLMSDHYDHAGVTSPTVLEVWKRNGRHIPYFVPLMVVDDDATDDADVVSSETSFQASSVAVANVDYLPCTGLSVESVHVRSAANARWHALLKSCDVTFMLQLVWGWCYIARIFREREKVLGATSLPLDLVILFPKVYQHTSFISSVCRLMLRAKEPPMTEQLCFDFIFFLSSNSNTMTVPRHLARSTFSTSEGIRNPSALCHPGQYQASKRPLLVQFAALPTGPCRAQTGRTGEAAHPGLVRVVSIDALMLRESQLRQVATIFISHYRVRRLSHFMAMKPFHCNIAFMPQSIIRYSCDAVFLISSISLHFAETTKRALETHHHTQFPAAEVAFHAFERGGGRGEAHPGDLLKQEIHLRGCRLPGFPCELSRRIFIHVKIYHHSGVVAVWIPEAAVRPLIIISMGKSTWQGNRREESGIMGFAEDEGNGLERVSETYRFLHQASRSPGTRTFSFFRKARDGRQTKNWFLSAIDDVWRISPQKRIFSSFMAGTSLGSRIYKIMNLNGFSAHLMSQRLGLVRRLCMRSSERSDACFLNLKHCFLSPYLQCGAWQPNLEVWNHKALIRGEEGSKQFRNVGLCMEDGDGSDGDVMISTLETKFGLIYLEEVTQVHITSPRTVKVTHLSMADEYHSMHLNGAPAFLRTSSPPISKTKGSIHLHDTQPTPYDSEYYPMSCATFPESGSFNASFSEVRHASGRNDSKEAKNPLEGLTFYYVASTNKDHSNDMRPECPSFLLRTGRYIQKLPSSQIPTNHIHVPQIRSFKMWFILLHPNTAFLQQGNGQRAKMNQILRK</sequence>
<organism evidence="1 2">
    <name type="scientific">Lindgomyces ingoldianus</name>
    <dbReference type="NCBI Taxonomy" id="673940"/>
    <lineage>
        <taxon>Eukaryota</taxon>
        <taxon>Fungi</taxon>
        <taxon>Dikarya</taxon>
        <taxon>Ascomycota</taxon>
        <taxon>Pezizomycotina</taxon>
        <taxon>Dothideomycetes</taxon>
        <taxon>Pleosporomycetidae</taxon>
        <taxon>Pleosporales</taxon>
        <taxon>Lindgomycetaceae</taxon>
        <taxon>Lindgomyces</taxon>
    </lineage>
</organism>
<gene>
    <name evidence="1" type="ORF">BDR25DRAFT_397255</name>
</gene>
<comment type="caution">
    <text evidence="1">The sequence shown here is derived from an EMBL/GenBank/DDBJ whole genome shotgun (WGS) entry which is preliminary data.</text>
</comment>
<protein>
    <submittedName>
        <fullName evidence="1">Uncharacterized protein</fullName>
    </submittedName>
</protein>
<dbReference type="Proteomes" id="UP000799755">
    <property type="component" value="Unassembled WGS sequence"/>
</dbReference>
<evidence type="ECO:0000313" key="1">
    <source>
        <dbReference type="EMBL" id="KAF2463289.1"/>
    </source>
</evidence>
<evidence type="ECO:0000313" key="2">
    <source>
        <dbReference type="Proteomes" id="UP000799755"/>
    </source>
</evidence>
<reference evidence="1" key="1">
    <citation type="journal article" date="2020" name="Stud. Mycol.">
        <title>101 Dothideomycetes genomes: a test case for predicting lifestyles and emergence of pathogens.</title>
        <authorList>
            <person name="Haridas S."/>
            <person name="Albert R."/>
            <person name="Binder M."/>
            <person name="Bloem J."/>
            <person name="Labutti K."/>
            <person name="Salamov A."/>
            <person name="Andreopoulos B."/>
            <person name="Baker S."/>
            <person name="Barry K."/>
            <person name="Bills G."/>
            <person name="Bluhm B."/>
            <person name="Cannon C."/>
            <person name="Castanera R."/>
            <person name="Culley D."/>
            <person name="Daum C."/>
            <person name="Ezra D."/>
            <person name="Gonzalez J."/>
            <person name="Henrissat B."/>
            <person name="Kuo A."/>
            <person name="Liang C."/>
            <person name="Lipzen A."/>
            <person name="Lutzoni F."/>
            <person name="Magnuson J."/>
            <person name="Mondo S."/>
            <person name="Nolan M."/>
            <person name="Ohm R."/>
            <person name="Pangilinan J."/>
            <person name="Park H.-J."/>
            <person name="Ramirez L."/>
            <person name="Alfaro M."/>
            <person name="Sun H."/>
            <person name="Tritt A."/>
            <person name="Yoshinaga Y."/>
            <person name="Zwiers L.-H."/>
            <person name="Turgeon B."/>
            <person name="Goodwin S."/>
            <person name="Spatafora J."/>
            <person name="Crous P."/>
            <person name="Grigoriev I."/>
        </authorList>
    </citation>
    <scope>NUCLEOTIDE SEQUENCE</scope>
    <source>
        <strain evidence="1">ATCC 200398</strain>
    </source>
</reference>
<keyword evidence="2" id="KW-1185">Reference proteome</keyword>
<dbReference type="EMBL" id="MU003552">
    <property type="protein sequence ID" value="KAF2463289.1"/>
    <property type="molecule type" value="Genomic_DNA"/>
</dbReference>
<proteinExistence type="predicted"/>
<accession>A0ACB6Q8E2</accession>